<keyword evidence="1" id="KW-1133">Transmembrane helix</keyword>
<dbReference type="EMBL" id="JAHUTJ010013895">
    <property type="protein sequence ID" value="MED6269361.1"/>
    <property type="molecule type" value="Genomic_DNA"/>
</dbReference>
<keyword evidence="3" id="KW-1185">Reference proteome</keyword>
<organism evidence="2 3">
    <name type="scientific">Characodon lateralis</name>
    <dbReference type="NCBI Taxonomy" id="208331"/>
    <lineage>
        <taxon>Eukaryota</taxon>
        <taxon>Metazoa</taxon>
        <taxon>Chordata</taxon>
        <taxon>Craniata</taxon>
        <taxon>Vertebrata</taxon>
        <taxon>Euteleostomi</taxon>
        <taxon>Actinopterygii</taxon>
        <taxon>Neopterygii</taxon>
        <taxon>Teleostei</taxon>
        <taxon>Neoteleostei</taxon>
        <taxon>Acanthomorphata</taxon>
        <taxon>Ovalentaria</taxon>
        <taxon>Atherinomorphae</taxon>
        <taxon>Cyprinodontiformes</taxon>
        <taxon>Goodeidae</taxon>
        <taxon>Characodon</taxon>
    </lineage>
</organism>
<evidence type="ECO:0000313" key="2">
    <source>
        <dbReference type="EMBL" id="MED6269361.1"/>
    </source>
</evidence>
<comment type="caution">
    <text evidence="2">The sequence shown here is derived from an EMBL/GenBank/DDBJ whole genome shotgun (WGS) entry which is preliminary data.</text>
</comment>
<feature type="transmembrane region" description="Helical" evidence="1">
    <location>
        <begin position="46"/>
        <end position="68"/>
    </location>
</feature>
<dbReference type="Proteomes" id="UP001352852">
    <property type="component" value="Unassembled WGS sequence"/>
</dbReference>
<protein>
    <submittedName>
        <fullName evidence="2">Uncharacterized protein</fullName>
    </submittedName>
</protein>
<sequence>MASEKNSDMYSFVSFYTTGITEIFAHKSHYSHLLENDVIKQQNIKFAYFCIFMILYSFHTYFITLSLLSSKLAASTWLSFCLHGGVRELIDGVNLQVLNLRESSS</sequence>
<reference evidence="2 3" key="1">
    <citation type="submission" date="2021-06" db="EMBL/GenBank/DDBJ databases">
        <authorList>
            <person name="Palmer J.M."/>
        </authorList>
    </citation>
    <scope>NUCLEOTIDE SEQUENCE [LARGE SCALE GENOMIC DNA]</scope>
    <source>
        <strain evidence="2 3">CL_MEX2019</strain>
        <tissue evidence="2">Muscle</tissue>
    </source>
</reference>
<gene>
    <name evidence="2" type="ORF">CHARACLAT_032335</name>
</gene>
<accession>A0ABU7D2J3</accession>
<evidence type="ECO:0000313" key="3">
    <source>
        <dbReference type="Proteomes" id="UP001352852"/>
    </source>
</evidence>
<evidence type="ECO:0000256" key="1">
    <source>
        <dbReference type="SAM" id="Phobius"/>
    </source>
</evidence>
<name>A0ABU7D2J3_9TELE</name>
<keyword evidence="1" id="KW-0812">Transmembrane</keyword>
<proteinExistence type="predicted"/>
<keyword evidence="1" id="KW-0472">Membrane</keyword>